<proteinExistence type="predicted"/>
<protein>
    <submittedName>
        <fullName evidence="1">Uncharacterized protein</fullName>
    </submittedName>
</protein>
<dbReference type="HOGENOM" id="CLU_2368818_0_0_4"/>
<reference evidence="1 2" key="1">
    <citation type="submission" date="2010-08" db="EMBL/GenBank/DDBJ databases">
        <title>Complete sequence of Gallionella capsiferriformans ES-2.</title>
        <authorList>
            <consortium name="US DOE Joint Genome Institute"/>
            <person name="Lucas S."/>
            <person name="Copeland A."/>
            <person name="Lapidus A."/>
            <person name="Cheng J.-F."/>
            <person name="Bruce D."/>
            <person name="Goodwin L."/>
            <person name="Pitluck S."/>
            <person name="Chertkov O."/>
            <person name="Davenport K.W."/>
            <person name="Detter J.C."/>
            <person name="Han C."/>
            <person name="Tapia R."/>
            <person name="Land M."/>
            <person name="Hauser L."/>
            <person name="Chang Y.-J."/>
            <person name="Jeffries C."/>
            <person name="Kyrpides N."/>
            <person name="Ivanova N."/>
            <person name="Mikhailova N."/>
            <person name="Shelobolina E.S."/>
            <person name="Picardal F."/>
            <person name="Roden E."/>
            <person name="Emerson D."/>
            <person name="Woyke T."/>
        </authorList>
    </citation>
    <scope>NUCLEOTIDE SEQUENCE [LARGE SCALE GENOMIC DNA]</scope>
    <source>
        <strain evidence="1 2">ES-2</strain>
    </source>
</reference>
<dbReference type="AlphaFoldDB" id="D9SDQ4"/>
<dbReference type="Proteomes" id="UP000001235">
    <property type="component" value="Chromosome"/>
</dbReference>
<sequence length="95" mass="10137">MLDATQTTSISYPNDYAAVGILTAPLEDQPPGRNAIWQLDDWSATDITLITVTTCANFQKTVAPPKSIRDAAVFKTSKQAPFPLAAITTNKALAA</sequence>
<name>D9SDQ4_GALCS</name>
<organism evidence="1 2">
    <name type="scientific">Gallionella capsiferriformans (strain ES-2)</name>
    <name type="common">Gallionella ferruginea capsiferriformans (strain ES-2)</name>
    <dbReference type="NCBI Taxonomy" id="395494"/>
    <lineage>
        <taxon>Bacteria</taxon>
        <taxon>Pseudomonadati</taxon>
        <taxon>Pseudomonadota</taxon>
        <taxon>Betaproteobacteria</taxon>
        <taxon>Nitrosomonadales</taxon>
        <taxon>Gallionellaceae</taxon>
        <taxon>Gallionella</taxon>
    </lineage>
</organism>
<keyword evidence="2" id="KW-1185">Reference proteome</keyword>
<dbReference type="EMBL" id="CP002159">
    <property type="protein sequence ID" value="ADL54811.1"/>
    <property type="molecule type" value="Genomic_DNA"/>
</dbReference>
<dbReference type="STRING" id="395494.Galf_0775"/>
<accession>D9SDQ4</accession>
<dbReference type="KEGG" id="gca:Galf_0775"/>
<evidence type="ECO:0000313" key="2">
    <source>
        <dbReference type="Proteomes" id="UP000001235"/>
    </source>
</evidence>
<dbReference type="RefSeq" id="WP_013292752.1">
    <property type="nucleotide sequence ID" value="NC_014394.1"/>
</dbReference>
<gene>
    <name evidence="1" type="ordered locus">Galf_0775</name>
</gene>
<evidence type="ECO:0000313" key="1">
    <source>
        <dbReference type="EMBL" id="ADL54811.1"/>
    </source>
</evidence>